<feature type="compositionally biased region" description="Low complexity" evidence="1">
    <location>
        <begin position="1278"/>
        <end position="1302"/>
    </location>
</feature>
<feature type="region of interest" description="Disordered" evidence="1">
    <location>
        <begin position="2408"/>
        <end position="2440"/>
    </location>
</feature>
<keyword evidence="3" id="KW-1185">Reference proteome</keyword>
<feature type="compositionally biased region" description="Polar residues" evidence="1">
    <location>
        <begin position="751"/>
        <end position="760"/>
    </location>
</feature>
<feature type="compositionally biased region" description="Basic and acidic residues" evidence="1">
    <location>
        <begin position="1651"/>
        <end position="1668"/>
    </location>
</feature>
<feature type="compositionally biased region" description="Polar residues" evidence="1">
    <location>
        <begin position="1072"/>
        <end position="1082"/>
    </location>
</feature>
<feature type="compositionally biased region" description="Low complexity" evidence="1">
    <location>
        <begin position="1873"/>
        <end position="1885"/>
    </location>
</feature>
<feature type="region of interest" description="Disordered" evidence="1">
    <location>
        <begin position="1278"/>
        <end position="1322"/>
    </location>
</feature>
<feature type="compositionally biased region" description="Low complexity" evidence="1">
    <location>
        <begin position="1129"/>
        <end position="1141"/>
    </location>
</feature>
<reference evidence="2 3" key="1">
    <citation type="journal article" date="2007" name="Nat. Genet.">
        <title>Comparative genomic analysis of three Leishmania species that cause diverse human disease.</title>
        <authorList>
            <person name="Peacock C.S."/>
            <person name="Seeger K."/>
            <person name="Harris D."/>
            <person name="Murphy L."/>
            <person name="Ruiz J.C."/>
            <person name="Quail M.A."/>
            <person name="Peters N."/>
            <person name="Adlem E."/>
            <person name="Tivey A."/>
            <person name="Aslett M."/>
            <person name="Kerhornou A."/>
            <person name="Ivens A."/>
            <person name="Fraser A."/>
            <person name="Rajandream M.A."/>
            <person name="Carver T."/>
            <person name="Norbertczak H."/>
            <person name="Chillingworth T."/>
            <person name="Hance Z."/>
            <person name="Jagels K."/>
            <person name="Moule S."/>
            <person name="Ormond D."/>
            <person name="Rutter S."/>
            <person name="Squares R."/>
            <person name="Whitehead S."/>
            <person name="Rabbinowitsch E."/>
            <person name="Arrowsmith C."/>
            <person name="White B."/>
            <person name="Thurston S."/>
            <person name="Bringaud F."/>
            <person name="Baldauf S.L."/>
            <person name="Faulconbridge A."/>
            <person name="Jeffares D."/>
            <person name="Depledge D.P."/>
            <person name="Oyola S.O."/>
            <person name="Hilley J.D."/>
            <person name="Brito L.O."/>
            <person name="Tosi L.R."/>
            <person name="Barrell B."/>
            <person name="Cruz A.K."/>
            <person name="Mottram J.C."/>
            <person name="Smith D.F."/>
            <person name="Berriman M."/>
        </authorList>
    </citation>
    <scope>NUCLEOTIDE SEQUENCE [LARGE SCALE GENOMIC DNA]</scope>
    <source>
        <strain evidence="2 3">MHOM/BR/75/M2904</strain>
    </source>
</reference>
<reference evidence="2 3" key="2">
    <citation type="journal article" date="2011" name="Genome Res.">
        <title>Chromosome and gene copy number variation allow major structural change between species and strains of Leishmania.</title>
        <authorList>
            <person name="Rogers M.B."/>
            <person name="Hilley J.D."/>
            <person name="Dickens N.J."/>
            <person name="Wilkes J."/>
            <person name="Bates P.A."/>
            <person name="Depledge D.P."/>
            <person name="Harris D."/>
            <person name="Her Y."/>
            <person name="Herzyk P."/>
            <person name="Imamura H."/>
            <person name="Otto T.D."/>
            <person name="Sanders M."/>
            <person name="Seeger K."/>
            <person name="Dujardin J.C."/>
            <person name="Berriman M."/>
            <person name="Smith D.F."/>
            <person name="Hertz-Fowler C."/>
            <person name="Mottram J.C."/>
        </authorList>
    </citation>
    <scope>NUCLEOTIDE SEQUENCE [LARGE SCALE GENOMIC DNA]</scope>
    <source>
        <strain evidence="2 3">MHOM/BR/75/M2904</strain>
    </source>
</reference>
<feature type="region of interest" description="Disordered" evidence="1">
    <location>
        <begin position="530"/>
        <end position="574"/>
    </location>
</feature>
<feature type="compositionally biased region" description="Basic residues" evidence="1">
    <location>
        <begin position="2420"/>
        <end position="2431"/>
    </location>
</feature>
<feature type="region of interest" description="Disordered" evidence="1">
    <location>
        <begin position="895"/>
        <end position="953"/>
    </location>
</feature>
<feature type="region of interest" description="Disordered" evidence="1">
    <location>
        <begin position="676"/>
        <end position="699"/>
    </location>
</feature>
<feature type="region of interest" description="Disordered" evidence="1">
    <location>
        <begin position="1850"/>
        <end position="1890"/>
    </location>
</feature>
<dbReference type="Proteomes" id="UP000007258">
    <property type="component" value="Unassembled WGS sequence"/>
</dbReference>
<dbReference type="InParanoid" id="A4H7G2"/>
<feature type="region of interest" description="Disordered" evidence="1">
    <location>
        <begin position="1072"/>
        <end position="1141"/>
    </location>
</feature>
<feature type="compositionally biased region" description="Low complexity" evidence="1">
    <location>
        <begin position="448"/>
        <end position="467"/>
    </location>
</feature>
<comment type="caution">
    <text evidence="2">The sequence shown here is derived from an EMBL/GenBank/DDBJ whole genome shotgun (WGS) entry which is preliminary data.</text>
</comment>
<feature type="region of interest" description="Disordered" evidence="1">
    <location>
        <begin position="146"/>
        <end position="172"/>
    </location>
</feature>
<feature type="compositionally biased region" description="Gly residues" evidence="1">
    <location>
        <begin position="1457"/>
        <end position="1466"/>
    </location>
</feature>
<feature type="region of interest" description="Disordered" evidence="1">
    <location>
        <begin position="721"/>
        <end position="811"/>
    </location>
</feature>
<feature type="compositionally biased region" description="Polar residues" evidence="1">
    <location>
        <begin position="768"/>
        <end position="789"/>
    </location>
</feature>
<feature type="region of interest" description="Disordered" evidence="1">
    <location>
        <begin position="1998"/>
        <end position="2031"/>
    </location>
</feature>
<feature type="region of interest" description="Disordered" evidence="1">
    <location>
        <begin position="1547"/>
        <end position="1668"/>
    </location>
</feature>
<feature type="region of interest" description="Disordered" evidence="1">
    <location>
        <begin position="267"/>
        <end position="286"/>
    </location>
</feature>
<feature type="compositionally biased region" description="Polar residues" evidence="1">
    <location>
        <begin position="1435"/>
        <end position="1450"/>
    </location>
</feature>
<feature type="region of interest" description="Disordered" evidence="1">
    <location>
        <begin position="87"/>
        <end position="123"/>
    </location>
</feature>
<feature type="region of interest" description="Disordered" evidence="1">
    <location>
        <begin position="1423"/>
        <end position="1524"/>
    </location>
</feature>
<accession>A4H7G2</accession>
<feature type="compositionally biased region" description="Polar residues" evidence="1">
    <location>
        <begin position="1468"/>
        <end position="1482"/>
    </location>
</feature>
<feature type="compositionally biased region" description="Polar residues" evidence="1">
    <location>
        <begin position="109"/>
        <end position="123"/>
    </location>
</feature>
<protein>
    <submittedName>
        <fullName evidence="2">Uncharacterized protein</fullName>
    </submittedName>
</protein>
<feature type="compositionally biased region" description="Polar residues" evidence="1">
    <location>
        <begin position="468"/>
        <end position="486"/>
    </location>
</feature>
<feature type="compositionally biased region" description="Low complexity" evidence="1">
    <location>
        <begin position="1582"/>
        <end position="1600"/>
    </location>
</feature>
<dbReference type="EMBL" id="CADA01000010">
    <property type="protein sequence ID" value="CAM45722.2"/>
    <property type="molecule type" value="Genomic_DNA"/>
</dbReference>
<evidence type="ECO:0000313" key="2">
    <source>
        <dbReference type="EMBL" id="CAM45722.2"/>
    </source>
</evidence>
<feature type="compositionally biased region" description="Basic and acidic residues" evidence="1">
    <location>
        <begin position="1851"/>
        <end position="1872"/>
    </location>
</feature>
<evidence type="ECO:0000313" key="3">
    <source>
        <dbReference type="Proteomes" id="UP000007258"/>
    </source>
</evidence>
<feature type="compositionally biased region" description="Polar residues" evidence="1">
    <location>
        <begin position="722"/>
        <end position="734"/>
    </location>
</feature>
<feature type="compositionally biased region" description="Low complexity" evidence="1">
    <location>
        <begin position="389"/>
        <end position="403"/>
    </location>
</feature>
<feature type="compositionally biased region" description="Low complexity" evidence="1">
    <location>
        <begin position="916"/>
        <end position="931"/>
    </location>
</feature>
<feature type="region of interest" description="Disordered" evidence="1">
    <location>
        <begin position="386"/>
        <end position="486"/>
    </location>
</feature>
<feature type="compositionally biased region" description="Low complexity" evidence="1">
    <location>
        <begin position="559"/>
        <end position="569"/>
    </location>
</feature>
<feature type="compositionally biased region" description="Low complexity" evidence="1">
    <location>
        <begin position="939"/>
        <end position="953"/>
    </location>
</feature>
<sequence length="2636" mass="275765">MRRNGHAVPPVAPSFEELKLKRPAASNQGDNTVTVCNSEASNSFPLTLETDGGRSDNLLHGSDQTSRGGVAIPSIVANNTPLVAAHSSSHHRYELKQQLPLQHGRSRRNSSGLGKSREPSTSSFETAIPLGDAVQQAPLLHTTASDTDDARYPQAGLPPSPPHTTTGVPAPALSSSASAIDAGARAANAAVPFLFSLKLPSTTVTHLGVGRASGAGVAQSCDSLNGSMSSALGGSLLQSRNRITGMGEAAADSGTSSPWRVNETTGAGVDSDHHSHHCQLQPGSGEVNTTATTLFPRDVGPLPASEAYTRNRLPSGTHIRRRPRSVVRQYTGVAGMASIRNGASPTKMAGDVESASPAYGTLDASVSSVITLASPHMRQRGTSATFLNSSVSGSGTVTRAGTGRTRDVLPPGTRSSTVIGAAAGAVRRHRADPSPAPSRPPRSRRARPGAAPGTLSGGPSSAAVSGPTFSPSSPAQLGSRVSHQPSVSLQVPKRLLLEHSSTGASSPLNGSLEHGSFLLAGDKDSLAASTSAVANHEHPISSCYTNKRSGRSRVHSAGTTVVTPSTKPPSGRRQGSLARVLAPMHHSSSASRLEEHCPSSPLQDYAKLAATYMKLCADVGDEPNMDWVAALPLMKGEESQYDILPASMTLSTADAKELSTNHSQRAPGLLNGSPAVSGHFLRSGPQQLQQQHTPRGGVRPRIAAGATWSSLSATMTPVDISAPTSTSFVSQRASTPAGKRAKSPGVRHGASSASSPSTLPKRSGSVGRITSVSRPSIFGSSTQQLQHTITGGKRTPRTHRDGSATSAVSPGGVETAMTDVYAHKIARYCAEYLQPFVDNMKSVQEQRAAVTVALQSFVQVARTSLSASAAAVNTAVTAEKSDGEEAGLRSAVSVHGHHYGGHSNRGLGSDRGGPTSGTIPSTTTSSTSTTPRKFSISRNSTTSSLANTTTTTTAGHMCRRASAAAAAASKAASLSDALQTLQAAVVTLLSTLSDGTALAQAPRNELLSPVKNVDKGSAPLDSQPTLMEAGIITTVTSCSLFSPDESASGRFDKAPAAPQLVSSALTPTIDLATSPTPSLAHTSSGDGGSSGLPGAPRLTLANAMTPSGVGVDQLAPPLPGVTGVGSGHTSQSQTSAVGSSATTAAASSADSTTSNGTAPSRFVQFVCAQKREVMAQLDELCGAVRDALGLPVTAPEAATTQRSTENSVGGAPSVPVVWLEVPDMLSTPFFVPLKHLNNLLISMTRQSGDDATTEEDAAATTSSDAIVTSPTTATFLKSSNISSSPKFSSNATGNKAKSSKVSSGGGSITGHSSASSTPRTRANMTIMPYAPLFTFTTTADEDVVADGAAGEDPQVRSVSARSTEGASGNAYTAVECYLLRCMQPSAGAGTAVYSTLLGTGSGRTSSRQNSALNWTTTDLSASVESTHGGGAATAKVSTMCKTGSKRSTSPGASYSGRAGGAGGGWGSVYQSRPSLSTSQKAPATTKASASPRKSRKKASVVSKLSQTQKGLTQQEKNEQQQQQQQRQLAKAWTLWLSLKPLAASQNGVASAGAQEPPLPSPHPSPVVGGSLSDCTPTEENEAATPPAMSAPTAAATPAAATRKEASPNSKGGPVFECQLPLEADDEEAAPVTHELQSPPPQQQQPGVLDGLRSHNDGSHLCSAEEKDNGDVLHSELSDMRVHAAGSMPRLLSLQSVPQRLNMDGAALTHSDGAAHSTPSAQSSAATLVYSFSMAMSQPTAPLPNSASCVEGSSPVSTNAMAPAHAVAADTHKAAARQIAVWWASLHCRRRAVAQHRGAHLTENVTQRERVLAARRNAFVRLWVFRWRLRRRIEEHQQQQQVVASAAATVAKRAEHDDSEKVRRTAAEMDKVEASPTTTTTTTAPTSRERFQRAKEQRKVALASAAAATSGTARVSSSPSTVNSGTMGTASCLPIRIPPLPLAASGISTFAIRNYQGESSSFAVSAMHRLLNAPPPLLYATCTVALRYPTNAPMAYLDNSSSGSAANRHLNDGEERQKCEAPPATNEHGGDALTAQQRRWIEEGVLYTRLLNLRHYVCGKYEAIITVSDRRGSVDEFPSSSSGCYALSSFDDTLNSAARAYRGTSCPRATSALLVPPTMRYESVVDPKELKHAKPVVKAFHRPFEKWGMACNLTSRVFCAAAIYAWQLIFSHTPFDDAKQRELPTREEQQARLERVEDRNSIILDCYGVRSEREWLREATKDLSFVSQIYLPNYDQDDPEQERESRDSYEFVKNFLFQCFPCIHKLADIPDYLVGSGLFFLLKEVFHYTKDSPSMQQVYETLPRLVVVEGEDYIAAVTPATSALACDDAAAARAERNAATEAALGLPAQATTQCSSLPSCKVTDSGDGVKGLSGWQRAALQRYEQLRQLHHLTYGIVEQEKAVAALGSDAGASGLPDKMKQSKQHHQQKRSRSLATSTASIGGAAKDSVKAASGYSGEDSSNLTSSASPKTAVDDIIFPLRRCITNNPAGPLTLMRSTPVSAALSSSAFTSPCAVERRASSAAIAAPARDVCVQLVRVPRRLLRPSAADAQFVRDFEEEVSKSVHAIIRAWRGSGGGTSLNVFDLRAALTADAALHDALDIVYPKHFLVKLSETLSLELFGLQVSLSSCEDLDSMGQ</sequence>
<feature type="compositionally biased region" description="Basic and acidic residues" evidence="1">
    <location>
        <begin position="2008"/>
        <end position="2018"/>
    </location>
</feature>
<name>A4H7G2_LEIBR</name>
<feature type="region of interest" description="Disordered" evidence="1">
    <location>
        <begin position="46"/>
        <end position="68"/>
    </location>
</feature>
<evidence type="ECO:0000256" key="1">
    <source>
        <dbReference type="SAM" id="MobiDB-lite"/>
    </source>
</evidence>
<dbReference type="VEuPathDB" id="TriTrypDB:LbrM.13.1590"/>
<feature type="compositionally biased region" description="Polar residues" evidence="1">
    <location>
        <begin position="684"/>
        <end position="693"/>
    </location>
</feature>
<organism evidence="2 3">
    <name type="scientific">Leishmania braziliensis</name>
    <dbReference type="NCBI Taxonomy" id="5660"/>
    <lineage>
        <taxon>Eukaryota</taxon>
        <taxon>Discoba</taxon>
        <taxon>Euglenozoa</taxon>
        <taxon>Kinetoplastea</taxon>
        <taxon>Metakinetoplastina</taxon>
        <taxon>Trypanosomatida</taxon>
        <taxon>Trypanosomatidae</taxon>
        <taxon>Leishmaniinae</taxon>
        <taxon>Leishmania</taxon>
        <taxon>Leishmania braziliensis species complex</taxon>
    </lineage>
</organism>
<proteinExistence type="predicted"/>
<gene>
    <name evidence="2" type="ORF">LbrM_13_1590</name>
</gene>